<name>A0A8H7Z2T2_AJECA</name>
<dbReference type="EMBL" id="JAEVHI010000002">
    <property type="protein sequence ID" value="KAG5300089.1"/>
    <property type="molecule type" value="Genomic_DNA"/>
</dbReference>
<organism evidence="1 2">
    <name type="scientific">Ajellomyces capsulatus</name>
    <name type="common">Darling's disease fungus</name>
    <name type="synonym">Histoplasma capsulatum</name>
    <dbReference type="NCBI Taxonomy" id="5037"/>
    <lineage>
        <taxon>Eukaryota</taxon>
        <taxon>Fungi</taxon>
        <taxon>Dikarya</taxon>
        <taxon>Ascomycota</taxon>
        <taxon>Pezizomycotina</taxon>
        <taxon>Eurotiomycetes</taxon>
        <taxon>Eurotiomycetidae</taxon>
        <taxon>Onygenales</taxon>
        <taxon>Ajellomycetaceae</taxon>
        <taxon>Histoplasma</taxon>
    </lineage>
</organism>
<comment type="caution">
    <text evidence="1">The sequence shown here is derived from an EMBL/GenBank/DDBJ whole genome shotgun (WGS) entry which is preliminary data.</text>
</comment>
<dbReference type="VEuPathDB" id="FungiDB:I7I52_10621"/>
<dbReference type="Proteomes" id="UP000670092">
    <property type="component" value="Unassembled WGS sequence"/>
</dbReference>
<sequence length="145" mass="16545">MGGESGGIDWAQDILCAADGSDTPRAQRIEAGKIWPPSYPSRRSATWSQLKCTQEFFAHWVLLFQNTHCRELISAHRHCIVTHNITTFFGNVVSRAFPALFLKPGDFLCGQFHTERIRALLIQRIERFFHVGIQMFNDYFAASGR</sequence>
<evidence type="ECO:0000313" key="1">
    <source>
        <dbReference type="EMBL" id="KAG5300089.1"/>
    </source>
</evidence>
<gene>
    <name evidence="1" type="ORF">I7I52_10621</name>
</gene>
<protein>
    <submittedName>
        <fullName evidence="1">Uncharacterized protein</fullName>
    </submittedName>
</protein>
<accession>A0A8H7Z2T2</accession>
<reference evidence="1 2" key="1">
    <citation type="submission" date="2021-01" db="EMBL/GenBank/DDBJ databases">
        <title>Chromosome-level genome assembly of a human fungal pathogen reveals clustering of transcriptionally co-regulated genes.</title>
        <authorList>
            <person name="Voorhies M."/>
            <person name="Cohen S."/>
            <person name="Shea T.P."/>
            <person name="Petrus S."/>
            <person name="Munoz J.F."/>
            <person name="Poplawski S."/>
            <person name="Goldman W.E."/>
            <person name="Michael T."/>
            <person name="Cuomo C.A."/>
            <person name="Sil A."/>
            <person name="Beyhan S."/>
        </authorList>
    </citation>
    <scope>NUCLEOTIDE SEQUENCE [LARGE SCALE GENOMIC DNA]</scope>
    <source>
        <strain evidence="1 2">G184AR</strain>
    </source>
</reference>
<evidence type="ECO:0000313" key="2">
    <source>
        <dbReference type="Proteomes" id="UP000670092"/>
    </source>
</evidence>
<proteinExistence type="predicted"/>
<dbReference type="AlphaFoldDB" id="A0A8H7Z2T2"/>